<dbReference type="PATRIC" id="fig|1317121.7.peg.3297"/>
<sequence length="206" mass="21774">MVRARLILSLVLLVWSAAAATAQTALPALFDVANVASDDVLNIRAAPSSGAPIVGALSFAARNVEVVETSADGRWGRVNTGEQSGWAHLSFLSRVPGQPDSDLPQPLTCFGTEPFWSLTLEAGEAGLSTPGDVVGFDILTTQRASGRTDRYSFIATQVLRDLHGVVRREMCNDGMSDRAYGLDVDLIVLRGGQAVQLSGCCSVALQ</sequence>
<keyword evidence="4" id="KW-1185">Reference proteome</keyword>
<reference evidence="3 4" key="1">
    <citation type="journal article" date="2015" name="Int. J. Syst. Evol. Microbiol.">
        <title>Aestuariivita atlantica sp. nov., isolated from deep sea sediment of the Atlantic Ocean.</title>
        <authorList>
            <person name="Li G."/>
            <person name="Lai Q."/>
            <person name="Du Y."/>
            <person name="Liu X."/>
            <person name="Sun F."/>
            <person name="Shao Z."/>
        </authorList>
    </citation>
    <scope>NUCLEOTIDE SEQUENCE [LARGE SCALE GENOMIC DNA]</scope>
    <source>
        <strain evidence="3 4">22II-S11-z3</strain>
    </source>
</reference>
<dbReference type="Gene3D" id="2.30.30.40">
    <property type="entry name" value="SH3 Domains"/>
    <property type="match status" value="1"/>
</dbReference>
<dbReference type="OrthoDB" id="5489750at2"/>
<evidence type="ECO:0000256" key="1">
    <source>
        <dbReference type="SAM" id="SignalP"/>
    </source>
</evidence>
<feature type="signal peptide" evidence="1">
    <location>
        <begin position="1"/>
        <end position="19"/>
    </location>
</feature>
<accession>A0A0L1JNJ6</accession>
<protein>
    <recommendedName>
        <fullName evidence="2">SH3b domain-containing protein</fullName>
    </recommendedName>
</protein>
<gene>
    <name evidence="3" type="ORF">ATO11_12930</name>
</gene>
<evidence type="ECO:0000313" key="3">
    <source>
        <dbReference type="EMBL" id="KNG93340.1"/>
    </source>
</evidence>
<dbReference type="Pfam" id="PF08239">
    <property type="entry name" value="SH3_3"/>
    <property type="match status" value="1"/>
</dbReference>
<dbReference type="RefSeq" id="WP_050531306.1">
    <property type="nucleotide sequence ID" value="NZ_AQQZ01000005.1"/>
</dbReference>
<name>A0A0L1JNJ6_9RHOB</name>
<dbReference type="Proteomes" id="UP000036938">
    <property type="component" value="Unassembled WGS sequence"/>
</dbReference>
<dbReference type="EMBL" id="AQQZ01000005">
    <property type="protein sequence ID" value="KNG93340.1"/>
    <property type="molecule type" value="Genomic_DNA"/>
</dbReference>
<dbReference type="STRING" id="1317121.ATO11_12930"/>
<organism evidence="3 4">
    <name type="scientific">Pseudaestuariivita atlantica</name>
    <dbReference type="NCBI Taxonomy" id="1317121"/>
    <lineage>
        <taxon>Bacteria</taxon>
        <taxon>Pseudomonadati</taxon>
        <taxon>Pseudomonadota</taxon>
        <taxon>Alphaproteobacteria</taxon>
        <taxon>Rhodobacterales</taxon>
        <taxon>Paracoccaceae</taxon>
        <taxon>Pseudaestuariivita</taxon>
    </lineage>
</organism>
<evidence type="ECO:0000259" key="2">
    <source>
        <dbReference type="Pfam" id="PF08239"/>
    </source>
</evidence>
<evidence type="ECO:0000313" key="4">
    <source>
        <dbReference type="Proteomes" id="UP000036938"/>
    </source>
</evidence>
<comment type="caution">
    <text evidence="3">The sequence shown here is derived from an EMBL/GenBank/DDBJ whole genome shotgun (WGS) entry which is preliminary data.</text>
</comment>
<dbReference type="AlphaFoldDB" id="A0A0L1JNJ6"/>
<keyword evidence="1" id="KW-0732">Signal</keyword>
<proteinExistence type="predicted"/>
<feature type="chain" id="PRO_5005554093" description="SH3b domain-containing protein" evidence="1">
    <location>
        <begin position="20"/>
        <end position="206"/>
    </location>
</feature>
<feature type="domain" description="SH3b" evidence="2">
    <location>
        <begin position="39"/>
        <end position="93"/>
    </location>
</feature>
<dbReference type="InterPro" id="IPR003646">
    <property type="entry name" value="SH3-like_bac-type"/>
</dbReference>